<dbReference type="GO" id="GO:1903607">
    <property type="term" value="P:cytochrome c biosynthetic process"/>
    <property type="evidence" value="ECO:0007669"/>
    <property type="project" value="TreeGrafter"/>
</dbReference>
<evidence type="ECO:0000256" key="11">
    <source>
        <dbReference type="ARBA" id="ARBA00023136"/>
    </source>
</evidence>
<keyword evidence="6 12" id="KW-1003">Cell membrane</keyword>
<evidence type="ECO:0000256" key="2">
    <source>
        <dbReference type="ARBA" id="ARBA00004429"/>
    </source>
</evidence>
<name>A0A2M9G5M2_9PROT</name>
<evidence type="ECO:0000256" key="7">
    <source>
        <dbReference type="ARBA" id="ARBA00022519"/>
    </source>
</evidence>
<feature type="transmembrane region" description="Helical" evidence="13">
    <location>
        <begin position="132"/>
        <end position="154"/>
    </location>
</feature>
<protein>
    <recommendedName>
        <fullName evidence="4 12">Heme exporter protein B</fullName>
    </recommendedName>
</protein>
<evidence type="ECO:0000256" key="10">
    <source>
        <dbReference type="ARBA" id="ARBA00022989"/>
    </source>
</evidence>
<feature type="transmembrane region" description="Helical" evidence="13">
    <location>
        <begin position="21"/>
        <end position="41"/>
    </location>
</feature>
<feature type="transmembrane region" description="Helical" evidence="13">
    <location>
        <begin position="47"/>
        <end position="68"/>
    </location>
</feature>
<reference evidence="14 15" key="1">
    <citation type="submission" date="2017-11" db="EMBL/GenBank/DDBJ databases">
        <title>Draft genome sequence of Rhizobiales bacterium SY3-13.</title>
        <authorList>
            <person name="Sun C."/>
        </authorList>
    </citation>
    <scope>NUCLEOTIDE SEQUENCE [LARGE SCALE GENOMIC DNA]</scope>
    <source>
        <strain evidence="14 15">SY3-13</strain>
    </source>
</reference>
<dbReference type="AlphaFoldDB" id="A0A2M9G5M2"/>
<gene>
    <name evidence="14" type="primary">ccmB</name>
    <name evidence="14" type="ORF">CVT23_03910</name>
</gene>
<evidence type="ECO:0000256" key="4">
    <source>
        <dbReference type="ARBA" id="ARBA00016452"/>
    </source>
</evidence>
<dbReference type="PRINTS" id="PR01414">
    <property type="entry name" value="CCMBBIOGNSIS"/>
</dbReference>
<evidence type="ECO:0000256" key="9">
    <source>
        <dbReference type="ARBA" id="ARBA00022748"/>
    </source>
</evidence>
<keyword evidence="10 13" id="KW-1133">Transmembrane helix</keyword>
<dbReference type="PANTHER" id="PTHR30070:SF1">
    <property type="entry name" value="CYTOCHROME C BIOGENESIS B-RELATED"/>
    <property type="match status" value="1"/>
</dbReference>
<dbReference type="NCBIfam" id="TIGR01190">
    <property type="entry name" value="ccmB"/>
    <property type="match status" value="1"/>
</dbReference>
<evidence type="ECO:0000256" key="12">
    <source>
        <dbReference type="PIRNR" id="PIRNR002764"/>
    </source>
</evidence>
<keyword evidence="8 13" id="KW-0812">Transmembrane</keyword>
<sequence>MLAAFLAVVRRDLLLARRQGGASLLVIAFFVMVIMLFPLGIGPEPEMLSRIASGVIWVAALLSVLLSLDRLFQADLEDGSLDHLALLPVPLPVIVAAKIAAHWLTTGLPLILATPVLALLMQLPFEGFATLVAAMALGTPTLSLIGAIGAALTVGVRRGGVLLTLIVTPLYIPVLIFGVGAVEAALQDFDPAANLFFLAAILLGAIVMAPMAAAWALRLALD</sequence>
<dbReference type="GO" id="GO:0017004">
    <property type="term" value="P:cytochrome complex assembly"/>
    <property type="evidence" value="ECO:0007669"/>
    <property type="project" value="UniProtKB-KW"/>
</dbReference>
<dbReference type="Pfam" id="PF03379">
    <property type="entry name" value="CcmB"/>
    <property type="match status" value="1"/>
</dbReference>
<proteinExistence type="inferred from homology"/>
<keyword evidence="11 12" id="KW-0472">Membrane</keyword>
<comment type="caution">
    <text evidence="14">The sequence shown here is derived from an EMBL/GenBank/DDBJ whole genome shotgun (WGS) entry which is preliminary data.</text>
</comment>
<evidence type="ECO:0000256" key="6">
    <source>
        <dbReference type="ARBA" id="ARBA00022475"/>
    </source>
</evidence>
<evidence type="ECO:0000256" key="5">
    <source>
        <dbReference type="ARBA" id="ARBA00022448"/>
    </source>
</evidence>
<keyword evidence="15" id="KW-1185">Reference proteome</keyword>
<dbReference type="PIRSF" id="PIRSF002764">
    <property type="entry name" value="CcmB"/>
    <property type="match status" value="1"/>
</dbReference>
<evidence type="ECO:0000256" key="13">
    <source>
        <dbReference type="SAM" id="Phobius"/>
    </source>
</evidence>
<evidence type="ECO:0000256" key="8">
    <source>
        <dbReference type="ARBA" id="ARBA00022692"/>
    </source>
</evidence>
<comment type="subcellular location">
    <subcellularLocation>
        <location evidence="2">Cell inner membrane</location>
        <topology evidence="2">Multi-pass membrane protein</topology>
    </subcellularLocation>
</comment>
<dbReference type="EMBL" id="PHIG01000011">
    <property type="protein sequence ID" value="PJK31017.1"/>
    <property type="molecule type" value="Genomic_DNA"/>
</dbReference>
<feature type="transmembrane region" description="Helical" evidence="13">
    <location>
        <begin position="89"/>
        <end position="112"/>
    </location>
</feature>
<dbReference type="GO" id="GO:0005886">
    <property type="term" value="C:plasma membrane"/>
    <property type="evidence" value="ECO:0007669"/>
    <property type="project" value="UniProtKB-SubCell"/>
</dbReference>
<dbReference type="Proteomes" id="UP000229498">
    <property type="component" value="Unassembled WGS sequence"/>
</dbReference>
<organism evidence="14 15">
    <name type="scientific">Minwuia thermotolerans</name>
    <dbReference type="NCBI Taxonomy" id="2056226"/>
    <lineage>
        <taxon>Bacteria</taxon>
        <taxon>Pseudomonadati</taxon>
        <taxon>Pseudomonadota</taxon>
        <taxon>Alphaproteobacteria</taxon>
        <taxon>Minwuiales</taxon>
        <taxon>Minwuiaceae</taxon>
        <taxon>Minwuia</taxon>
    </lineage>
</organism>
<evidence type="ECO:0000313" key="14">
    <source>
        <dbReference type="EMBL" id="PJK31017.1"/>
    </source>
</evidence>
<keyword evidence="5 12" id="KW-0813">Transport</keyword>
<keyword evidence="7 12" id="KW-0997">Cell inner membrane</keyword>
<evidence type="ECO:0000256" key="1">
    <source>
        <dbReference type="ARBA" id="ARBA00002442"/>
    </source>
</evidence>
<dbReference type="PANTHER" id="PTHR30070">
    <property type="entry name" value="HEME EXPORTER PROTEIN B"/>
    <property type="match status" value="1"/>
</dbReference>
<comment type="function">
    <text evidence="1 12">Required for the export of heme to the periplasm for the biogenesis of c-type cytochromes.</text>
</comment>
<keyword evidence="9 12" id="KW-0201">Cytochrome c-type biogenesis</keyword>
<feature type="transmembrane region" description="Helical" evidence="13">
    <location>
        <begin position="161"/>
        <end position="182"/>
    </location>
</feature>
<dbReference type="InterPro" id="IPR026031">
    <property type="entry name" value="Cyt_c_CcmB_bac"/>
</dbReference>
<evidence type="ECO:0000313" key="15">
    <source>
        <dbReference type="Proteomes" id="UP000229498"/>
    </source>
</evidence>
<dbReference type="RefSeq" id="WP_109792514.1">
    <property type="nucleotide sequence ID" value="NZ_PHIG01000011.1"/>
</dbReference>
<dbReference type="InterPro" id="IPR003544">
    <property type="entry name" value="Cyt_c_biogenesis_CcmB"/>
</dbReference>
<evidence type="ECO:0000256" key="3">
    <source>
        <dbReference type="ARBA" id="ARBA00010544"/>
    </source>
</evidence>
<comment type="similarity">
    <text evidence="3 12">Belongs to the CcmB/CycW/HelB family.</text>
</comment>
<feature type="transmembrane region" description="Helical" evidence="13">
    <location>
        <begin position="194"/>
        <end position="217"/>
    </location>
</feature>
<dbReference type="OrthoDB" id="9812915at2"/>
<accession>A0A2M9G5M2</accession>
<dbReference type="GO" id="GO:0015232">
    <property type="term" value="F:heme transmembrane transporter activity"/>
    <property type="evidence" value="ECO:0007669"/>
    <property type="project" value="InterPro"/>
</dbReference>